<reference evidence="2" key="2">
    <citation type="submission" date="2025-08" db="UniProtKB">
        <authorList>
            <consortium name="Ensembl"/>
        </authorList>
    </citation>
    <scope>IDENTIFICATION</scope>
    <source>
        <strain evidence="2">Brown Norway</strain>
    </source>
</reference>
<dbReference type="Bgee" id="ENSRNOG00000033938">
    <property type="expression patterns" value="Expressed in spleen and 4 other cell types or tissues"/>
</dbReference>
<dbReference type="SMART" id="SM00406">
    <property type="entry name" value="IGv"/>
    <property type="match status" value="1"/>
</dbReference>
<dbReference type="Gene3D" id="2.60.40.10">
    <property type="entry name" value="Immunoglobulins"/>
    <property type="match status" value="1"/>
</dbReference>
<dbReference type="PeptideAtlas" id="F1LWW1"/>
<dbReference type="GO" id="GO:0019814">
    <property type="term" value="C:immunoglobulin complex"/>
    <property type="evidence" value="ECO:0000318"/>
    <property type="project" value="GO_Central"/>
</dbReference>
<sequence>DIEMTQSPSSLSASLGDRVSISCRASENINNYLSWYQKKEDGSVKLLIYHTSRLQPGAPSRFSGSGSGKDYSLRISGLESEDITTYYCQQGYNSPTVIHAIT</sequence>
<name>F1LWW1_RAT</name>
<dbReference type="GO" id="GO:0005576">
    <property type="term" value="C:extracellular region"/>
    <property type="evidence" value="ECO:0007669"/>
    <property type="project" value="UniProtKB-ARBA"/>
</dbReference>
<reference evidence="2" key="1">
    <citation type="submission" date="2024-01" db="EMBL/GenBank/DDBJ databases">
        <title>GRCr8: a new rat reference genome assembly contstructed from accurate long reads and long range scaffolding.</title>
        <authorList>
            <person name="Doris P.A."/>
            <person name="Kalbfleisch T."/>
            <person name="Li K."/>
            <person name="Howe K."/>
            <person name="Wood J."/>
        </authorList>
    </citation>
    <scope>NUCLEOTIDE SEQUENCE [LARGE SCALE GENOMIC DNA]</scope>
    <source>
        <strain evidence="2">Brown Norway</strain>
    </source>
</reference>
<dbReference type="InterPro" id="IPR050150">
    <property type="entry name" value="IgV_Light_Chain"/>
</dbReference>
<dbReference type="InterPro" id="IPR003599">
    <property type="entry name" value="Ig_sub"/>
</dbReference>
<evidence type="ECO:0000313" key="3">
    <source>
        <dbReference type="Proteomes" id="UP000002494"/>
    </source>
</evidence>
<dbReference type="STRING" id="10116.ENSRNOP00000041849"/>
<evidence type="ECO:0000259" key="1">
    <source>
        <dbReference type="PROSITE" id="PS50835"/>
    </source>
</evidence>
<dbReference type="GO" id="GO:0002250">
    <property type="term" value="P:adaptive immune response"/>
    <property type="evidence" value="ECO:0007669"/>
    <property type="project" value="UniProtKB-KW"/>
</dbReference>
<proteinExistence type="evidence at protein level"/>
<gene>
    <name evidence="4" type="primary">AABR07061136.1</name>
</gene>
<feature type="domain" description="Ig-like" evidence="1">
    <location>
        <begin position="2"/>
        <end position="89"/>
    </location>
</feature>
<dbReference type="RGD" id="15004071">
    <property type="gene designation" value="AABR07061136.1"/>
</dbReference>
<dbReference type="Ensembl" id="ENSRNOT00000052417.7">
    <property type="protein sequence ID" value="ENSRNOP00000041849.7"/>
    <property type="gene ID" value="ENSRNOG00000091185.1"/>
</dbReference>
<dbReference type="PaxDb" id="10116-ENSRNOP00000041849"/>
<dbReference type="InterPro" id="IPR013106">
    <property type="entry name" value="Ig_V-set"/>
</dbReference>
<dbReference type="HOGENOM" id="CLU_077975_4_1_1"/>
<dbReference type="FunCoup" id="F1LWW1">
    <property type="interactions" value="402"/>
</dbReference>
<dbReference type="AlphaFoldDB" id="F1LWW1"/>
<reference evidence="2" key="3">
    <citation type="submission" date="2025-09" db="UniProtKB">
        <authorList>
            <consortium name="Ensembl"/>
        </authorList>
    </citation>
    <scope>IDENTIFICATION</scope>
    <source>
        <strain evidence="2">Brown Norway</strain>
    </source>
</reference>
<dbReference type="SUPFAM" id="SSF48726">
    <property type="entry name" value="Immunoglobulin"/>
    <property type="match status" value="1"/>
</dbReference>
<evidence type="ECO:0007829" key="5">
    <source>
        <dbReference type="PeptideAtlas" id="F1LWW1"/>
    </source>
</evidence>
<evidence type="ECO:0000313" key="2">
    <source>
        <dbReference type="Ensembl" id="ENSRNOP00000041849.7"/>
    </source>
</evidence>
<dbReference type="GeneTree" id="ENSGT00940000153924"/>
<evidence type="ECO:0000313" key="4">
    <source>
        <dbReference type="RGD" id="15004071"/>
    </source>
</evidence>
<dbReference type="GO" id="GO:0005886">
    <property type="term" value="C:plasma membrane"/>
    <property type="evidence" value="ECO:0007669"/>
    <property type="project" value="UniProtKB-ARBA"/>
</dbReference>
<dbReference type="PANTHER" id="PTHR23267">
    <property type="entry name" value="IMMUNOGLOBULIN LIGHT CHAIN"/>
    <property type="match status" value="1"/>
</dbReference>
<keyword evidence="5" id="KW-1267">Proteomics identification</keyword>
<dbReference type="VEuPathDB" id="HostDB:ENSRNOG00000033938"/>
<dbReference type="InParanoid" id="F1LWW1"/>
<dbReference type="AGR" id="RGD:15004071"/>
<organism evidence="2 3">
    <name type="scientific">Rattus norvegicus</name>
    <name type="common">Rat</name>
    <dbReference type="NCBI Taxonomy" id="10116"/>
    <lineage>
        <taxon>Eukaryota</taxon>
        <taxon>Metazoa</taxon>
        <taxon>Chordata</taxon>
        <taxon>Craniata</taxon>
        <taxon>Vertebrata</taxon>
        <taxon>Euteleostomi</taxon>
        <taxon>Mammalia</taxon>
        <taxon>Eutheria</taxon>
        <taxon>Euarchontoglires</taxon>
        <taxon>Glires</taxon>
        <taxon>Rodentia</taxon>
        <taxon>Myomorpha</taxon>
        <taxon>Muroidea</taxon>
        <taxon>Muridae</taxon>
        <taxon>Murinae</taxon>
        <taxon>Rattus</taxon>
    </lineage>
</organism>
<dbReference type="OMA" id="RCDIEMT"/>
<protein>
    <recommendedName>
        <fullName evidence="1">Ig-like domain-containing protein</fullName>
    </recommendedName>
</protein>
<dbReference type="InterPro" id="IPR007110">
    <property type="entry name" value="Ig-like_dom"/>
</dbReference>
<keyword evidence="3" id="KW-1185">Reference proteome</keyword>
<accession>F1LWW1</accession>
<dbReference type="InterPro" id="IPR013783">
    <property type="entry name" value="Ig-like_fold"/>
</dbReference>
<dbReference type="InterPro" id="IPR036179">
    <property type="entry name" value="Ig-like_dom_sf"/>
</dbReference>
<dbReference type="Proteomes" id="UP000002494">
    <property type="component" value="Chromosome 4"/>
</dbReference>
<dbReference type="GO" id="GO:0006955">
    <property type="term" value="P:immune response"/>
    <property type="evidence" value="ECO:0000318"/>
    <property type="project" value="GO_Central"/>
</dbReference>
<dbReference type="eggNOG" id="ENOG502TI22">
    <property type="taxonomic scope" value="Eukaryota"/>
</dbReference>
<dbReference type="SMART" id="SM00409">
    <property type="entry name" value="IG"/>
    <property type="match status" value="1"/>
</dbReference>
<dbReference type="Pfam" id="PF07686">
    <property type="entry name" value="V-set"/>
    <property type="match status" value="1"/>
</dbReference>
<dbReference type="PROSITE" id="PS50835">
    <property type="entry name" value="IG_LIKE"/>
    <property type="match status" value="1"/>
</dbReference>